<comment type="caution">
    <text evidence="4">The sequence shown here is derived from an EMBL/GenBank/DDBJ whole genome shotgun (WGS) entry which is preliminary data.</text>
</comment>
<evidence type="ECO:0000313" key="4">
    <source>
        <dbReference type="EMBL" id="MEU5712523.1"/>
    </source>
</evidence>
<reference evidence="4 5" key="1">
    <citation type="submission" date="2024-06" db="EMBL/GenBank/DDBJ databases">
        <title>The Natural Products Discovery Center: Release of the First 8490 Sequenced Strains for Exploring Actinobacteria Biosynthetic Diversity.</title>
        <authorList>
            <person name="Kalkreuter E."/>
            <person name="Kautsar S.A."/>
            <person name="Yang D."/>
            <person name="Bader C.D."/>
            <person name="Teijaro C.N."/>
            <person name="Fluegel L."/>
            <person name="Davis C.M."/>
            <person name="Simpson J.R."/>
            <person name="Lauterbach L."/>
            <person name="Steele A.D."/>
            <person name="Gui C."/>
            <person name="Meng S."/>
            <person name="Li G."/>
            <person name="Viehrig K."/>
            <person name="Ye F."/>
            <person name="Su P."/>
            <person name="Kiefer A.F."/>
            <person name="Nichols A."/>
            <person name="Cepeda A.J."/>
            <person name="Yan W."/>
            <person name="Fan B."/>
            <person name="Jiang Y."/>
            <person name="Adhikari A."/>
            <person name="Zheng C.-J."/>
            <person name="Schuster L."/>
            <person name="Cowan T.M."/>
            <person name="Smanski M.J."/>
            <person name="Chevrette M.G."/>
            <person name="De Carvalho L.P.S."/>
            <person name="Shen B."/>
        </authorList>
    </citation>
    <scope>NUCLEOTIDE SEQUENCE [LARGE SCALE GENOMIC DNA]</scope>
    <source>
        <strain evidence="4 5">NPDC020594</strain>
    </source>
</reference>
<evidence type="ECO:0000259" key="3">
    <source>
        <dbReference type="PROSITE" id="PS51841"/>
    </source>
</evidence>
<proteinExistence type="predicted"/>
<name>A0ABV3AKR8_9ACTN</name>
<dbReference type="Proteomes" id="UP001551011">
    <property type="component" value="Unassembled WGS sequence"/>
</dbReference>
<dbReference type="SUPFAM" id="SSF74853">
    <property type="entry name" value="Lamin A/C globular tail domain"/>
    <property type="match status" value="1"/>
</dbReference>
<dbReference type="RefSeq" id="WP_324608321.1">
    <property type="nucleotide sequence ID" value="NZ_JBEXDP010000064.1"/>
</dbReference>
<dbReference type="InterPro" id="IPR001322">
    <property type="entry name" value="Lamin_tail_dom"/>
</dbReference>
<evidence type="ECO:0000256" key="2">
    <source>
        <dbReference type="SAM" id="SignalP"/>
    </source>
</evidence>
<evidence type="ECO:0000313" key="5">
    <source>
        <dbReference type="Proteomes" id="UP001551011"/>
    </source>
</evidence>
<gene>
    <name evidence="4" type="ORF">AB0H04_37790</name>
</gene>
<dbReference type="PROSITE" id="PS51841">
    <property type="entry name" value="LTD"/>
    <property type="match status" value="1"/>
</dbReference>
<evidence type="ECO:0000256" key="1">
    <source>
        <dbReference type="SAM" id="MobiDB-lite"/>
    </source>
</evidence>
<dbReference type="Pfam" id="PF00932">
    <property type="entry name" value="LTD"/>
    <property type="match status" value="1"/>
</dbReference>
<feature type="signal peptide" evidence="2">
    <location>
        <begin position="1"/>
        <end position="30"/>
    </location>
</feature>
<accession>A0ABV3AKR8</accession>
<dbReference type="Gene3D" id="2.60.40.1260">
    <property type="entry name" value="Lamin Tail domain"/>
    <property type="match status" value="1"/>
</dbReference>
<feature type="domain" description="LTD" evidence="3">
    <location>
        <begin position="34"/>
        <end position="153"/>
    </location>
</feature>
<dbReference type="InterPro" id="IPR036415">
    <property type="entry name" value="Lamin_tail_dom_sf"/>
</dbReference>
<dbReference type="EMBL" id="JBFAEG010000037">
    <property type="protein sequence ID" value="MEU5712523.1"/>
    <property type="molecule type" value="Genomic_DNA"/>
</dbReference>
<protein>
    <submittedName>
        <fullName evidence="4">Lamin tail domain-containing protein</fullName>
    </submittedName>
</protein>
<keyword evidence="5" id="KW-1185">Reference proteome</keyword>
<feature type="region of interest" description="Disordered" evidence="1">
    <location>
        <begin position="160"/>
        <end position="196"/>
    </location>
</feature>
<keyword evidence="2" id="KW-0732">Signal</keyword>
<sequence>MSVSSSVRRLTAVAGVAAAVVGAVALPASADDHHNGRHHRPAVFISDVQYDSPGQDDRSNRSLNAEWVEITNDSGRAVNLDGWTLSDEDGLTYTFDHYRLSGRATVRVHTGIGRDNRTDVYQDRRAYVWDSHSDTATLRNHRGRLVDEVSWGYDRDHRGDDRYRGGGHRGDGWRHGGGHRGDGWRHGGDHRDGHRD</sequence>
<organism evidence="4 5">
    <name type="scientific">Streptomyces flaveolus</name>
    <dbReference type="NCBI Taxonomy" id="67297"/>
    <lineage>
        <taxon>Bacteria</taxon>
        <taxon>Bacillati</taxon>
        <taxon>Actinomycetota</taxon>
        <taxon>Actinomycetes</taxon>
        <taxon>Kitasatosporales</taxon>
        <taxon>Streptomycetaceae</taxon>
        <taxon>Streptomyces</taxon>
    </lineage>
</organism>
<feature type="chain" id="PRO_5046868907" evidence="2">
    <location>
        <begin position="31"/>
        <end position="196"/>
    </location>
</feature>